<feature type="coiled-coil region" evidence="1">
    <location>
        <begin position="129"/>
        <end position="156"/>
    </location>
</feature>
<organism evidence="3 4">
    <name type="scientific">Candidatus Nitronereus thalassa</name>
    <dbReference type="NCBI Taxonomy" id="3020898"/>
    <lineage>
        <taxon>Bacteria</taxon>
        <taxon>Pseudomonadati</taxon>
        <taxon>Nitrospirota</taxon>
        <taxon>Nitrospiria</taxon>
        <taxon>Nitrospirales</taxon>
        <taxon>Nitrospiraceae</taxon>
        <taxon>Candidatus Nitronereus</taxon>
    </lineage>
</organism>
<evidence type="ECO:0000256" key="1">
    <source>
        <dbReference type="SAM" id="Coils"/>
    </source>
</evidence>
<evidence type="ECO:0000313" key="3">
    <source>
        <dbReference type="EMBL" id="MDT7044231.1"/>
    </source>
</evidence>
<evidence type="ECO:0000313" key="4">
    <source>
        <dbReference type="Proteomes" id="UP001250932"/>
    </source>
</evidence>
<feature type="transmembrane region" description="Helical" evidence="2">
    <location>
        <begin position="12"/>
        <end position="36"/>
    </location>
</feature>
<keyword evidence="1" id="KW-0175">Coiled coil</keyword>
<dbReference type="RefSeq" id="WP_313834816.1">
    <property type="nucleotide sequence ID" value="NZ_JAQOUE010000002.1"/>
</dbReference>
<comment type="caution">
    <text evidence="3">The sequence shown here is derived from an EMBL/GenBank/DDBJ whole genome shotgun (WGS) entry which is preliminary data.</text>
</comment>
<feature type="transmembrane region" description="Helical" evidence="2">
    <location>
        <begin position="171"/>
        <end position="189"/>
    </location>
</feature>
<dbReference type="Proteomes" id="UP001250932">
    <property type="component" value="Unassembled WGS sequence"/>
</dbReference>
<keyword evidence="4" id="KW-1185">Reference proteome</keyword>
<dbReference type="EMBL" id="JAQOUE010000002">
    <property type="protein sequence ID" value="MDT7044231.1"/>
    <property type="molecule type" value="Genomic_DNA"/>
</dbReference>
<gene>
    <name evidence="3" type="ORF">PPG34_17910</name>
</gene>
<keyword evidence="2" id="KW-0472">Membrane</keyword>
<feature type="transmembrane region" description="Helical" evidence="2">
    <location>
        <begin position="253"/>
        <end position="271"/>
    </location>
</feature>
<keyword evidence="2" id="KW-0812">Transmembrane</keyword>
<name>A0ABU3KCS5_9BACT</name>
<proteinExistence type="predicted"/>
<reference evidence="3 4" key="1">
    <citation type="journal article" date="2023" name="ISME J.">
        <title>Cultivation and genomic characterization of novel and ubiquitous marine nitrite-oxidizing bacteria from the Nitrospirales.</title>
        <authorList>
            <person name="Mueller A.J."/>
            <person name="Daebeler A."/>
            <person name="Herbold C.W."/>
            <person name="Kirkegaard R.H."/>
            <person name="Daims H."/>
        </authorList>
    </citation>
    <scope>NUCLEOTIDE SEQUENCE [LARGE SCALE GENOMIC DNA]</scope>
    <source>
        <strain evidence="3 4">EB</strain>
    </source>
</reference>
<accession>A0ABU3KCS5</accession>
<evidence type="ECO:0000256" key="2">
    <source>
        <dbReference type="SAM" id="Phobius"/>
    </source>
</evidence>
<protein>
    <submittedName>
        <fullName evidence="3">Uncharacterized protein</fullName>
    </submittedName>
</protein>
<sequence>MMGNFQALDIGLGLMFIYLVLSLVCTGLNEFAAGIFQRRRRNLLKGLEFILTHTPNSNAVENFKNHPLIKSMYGNKFQASYVPPHIFSTVLLDLLPKADPQTPTTMQDIRQVITPPQTPGQASPPSMLYETLRVLANEADNNMTQLKKNIEAWYNEAMVGTSGRFRARTQAIVFVIAIIVAFGTNADTFEITKTLSQNSSLRAMLVAQTEQLKNGASDTTIPTFTLENLKKTGLQLGWETFPPPIADLGFKKFMGLLITAIAISLGAPFWFDLLKKVANVRAGSLSPDEVEKEKKKSRSTS</sequence>
<keyword evidence="2" id="KW-1133">Transmembrane helix</keyword>